<organism evidence="3 4">
    <name type="scientific">Permianibacter aggregans</name>
    <dbReference type="NCBI Taxonomy" id="1510150"/>
    <lineage>
        <taxon>Bacteria</taxon>
        <taxon>Pseudomonadati</taxon>
        <taxon>Pseudomonadota</taxon>
        <taxon>Gammaproteobacteria</taxon>
        <taxon>Pseudomonadales</taxon>
        <taxon>Pseudomonadaceae</taxon>
        <taxon>Permianibacter</taxon>
    </lineage>
</organism>
<protein>
    <recommendedName>
        <fullName evidence="5">DUF3617 family protein</fullName>
    </recommendedName>
</protein>
<keyword evidence="2" id="KW-0732">Signal</keyword>
<evidence type="ECO:0008006" key="5">
    <source>
        <dbReference type="Google" id="ProtNLM"/>
    </source>
</evidence>
<dbReference type="AlphaFoldDB" id="A0A4R6UF30"/>
<evidence type="ECO:0000313" key="3">
    <source>
        <dbReference type="EMBL" id="TDQ44536.1"/>
    </source>
</evidence>
<proteinExistence type="predicted"/>
<dbReference type="Proteomes" id="UP000295375">
    <property type="component" value="Unassembled WGS sequence"/>
</dbReference>
<gene>
    <name evidence="3" type="ORF">EV696_12418</name>
</gene>
<evidence type="ECO:0000256" key="1">
    <source>
        <dbReference type="SAM" id="MobiDB-lite"/>
    </source>
</evidence>
<feature type="chain" id="PRO_5020759311" description="DUF3617 family protein" evidence="2">
    <location>
        <begin position="24"/>
        <end position="139"/>
    </location>
</feature>
<sequence length="139" mass="15026">MKSITHMLAVTTLSAMIASPAFAGGDHHHEGKRAHEHHQKMLEACEGKSDGDNVTLTARNGESIEATCMLRPATLVAVPTRHLEHKQAMKDACAGKVEGDIVAFTNPRGDSVTGTCTSRNGELFAKPEHKRKGDKKEDQ</sequence>
<keyword evidence="4" id="KW-1185">Reference proteome</keyword>
<feature type="region of interest" description="Disordered" evidence="1">
    <location>
        <begin position="108"/>
        <end position="139"/>
    </location>
</feature>
<reference evidence="3 4" key="1">
    <citation type="submission" date="2019-03" db="EMBL/GenBank/DDBJ databases">
        <title>Genomic Encyclopedia of Type Strains, Phase IV (KMG-IV): sequencing the most valuable type-strain genomes for metagenomic binning, comparative biology and taxonomic classification.</title>
        <authorList>
            <person name="Goeker M."/>
        </authorList>
    </citation>
    <scope>NUCLEOTIDE SEQUENCE [LARGE SCALE GENOMIC DNA]</scope>
    <source>
        <strain evidence="3 4">DSM 103792</strain>
    </source>
</reference>
<evidence type="ECO:0000313" key="4">
    <source>
        <dbReference type="Proteomes" id="UP000295375"/>
    </source>
</evidence>
<dbReference type="EMBL" id="SNYM01000024">
    <property type="protein sequence ID" value="TDQ44536.1"/>
    <property type="molecule type" value="Genomic_DNA"/>
</dbReference>
<dbReference type="RefSeq" id="WP_133593178.1">
    <property type="nucleotide sequence ID" value="NZ_CP037953.1"/>
</dbReference>
<comment type="caution">
    <text evidence="3">The sequence shown here is derived from an EMBL/GenBank/DDBJ whole genome shotgun (WGS) entry which is preliminary data.</text>
</comment>
<dbReference type="OrthoDB" id="5704257at2"/>
<feature type="signal peptide" evidence="2">
    <location>
        <begin position="1"/>
        <end position="23"/>
    </location>
</feature>
<name>A0A4R6UF30_9GAMM</name>
<evidence type="ECO:0000256" key="2">
    <source>
        <dbReference type="SAM" id="SignalP"/>
    </source>
</evidence>
<accession>A0A4R6UF30</accession>